<dbReference type="EMBL" id="JAGSOG010000016">
    <property type="protein sequence ID" value="MBR7832743.1"/>
    <property type="molecule type" value="Genomic_DNA"/>
</dbReference>
<dbReference type="InterPro" id="IPR001128">
    <property type="entry name" value="Cyt_P450"/>
</dbReference>
<comment type="similarity">
    <text evidence="1 8">Belongs to the cytochrome P450 family.</text>
</comment>
<dbReference type="InterPro" id="IPR017972">
    <property type="entry name" value="Cyt_P450_CS"/>
</dbReference>
<dbReference type="GO" id="GO:0020037">
    <property type="term" value="F:heme binding"/>
    <property type="evidence" value="ECO:0007669"/>
    <property type="project" value="InterPro"/>
</dbReference>
<dbReference type="GO" id="GO:0016705">
    <property type="term" value="F:oxidoreductase activity, acting on paired donors, with incorporation or reduction of molecular oxygen"/>
    <property type="evidence" value="ECO:0007669"/>
    <property type="project" value="InterPro"/>
</dbReference>
<dbReference type="Proteomes" id="UP000675781">
    <property type="component" value="Unassembled WGS sequence"/>
</dbReference>
<keyword evidence="3 7" id="KW-0479">Metal-binding</keyword>
<keyword evidence="4 8" id="KW-0560">Oxidoreductase</keyword>
<dbReference type="GO" id="GO:0004497">
    <property type="term" value="F:monooxygenase activity"/>
    <property type="evidence" value="ECO:0007669"/>
    <property type="project" value="UniProtKB-KW"/>
</dbReference>
<accession>A0A941ELV4</accession>
<organism evidence="9 10">
    <name type="scientific">Actinospica durhamensis</name>
    <dbReference type="NCBI Taxonomy" id="1508375"/>
    <lineage>
        <taxon>Bacteria</taxon>
        <taxon>Bacillati</taxon>
        <taxon>Actinomycetota</taxon>
        <taxon>Actinomycetes</taxon>
        <taxon>Catenulisporales</taxon>
        <taxon>Actinospicaceae</taxon>
        <taxon>Actinospica</taxon>
    </lineage>
</organism>
<evidence type="ECO:0000256" key="5">
    <source>
        <dbReference type="ARBA" id="ARBA00023004"/>
    </source>
</evidence>
<evidence type="ECO:0000256" key="1">
    <source>
        <dbReference type="ARBA" id="ARBA00010617"/>
    </source>
</evidence>
<evidence type="ECO:0000256" key="6">
    <source>
        <dbReference type="ARBA" id="ARBA00023033"/>
    </source>
</evidence>
<dbReference type="InterPro" id="IPR036396">
    <property type="entry name" value="Cyt_P450_sf"/>
</dbReference>
<name>A0A941ELV4_9ACTN</name>
<dbReference type="PANTHER" id="PTHR24291">
    <property type="entry name" value="CYTOCHROME P450 FAMILY 4"/>
    <property type="match status" value="1"/>
</dbReference>
<dbReference type="GO" id="GO:0005506">
    <property type="term" value="F:iron ion binding"/>
    <property type="evidence" value="ECO:0007669"/>
    <property type="project" value="InterPro"/>
</dbReference>
<dbReference type="PANTHER" id="PTHR24291:SF50">
    <property type="entry name" value="BIFUNCTIONAL ALBAFLAVENONE MONOOXYGENASE_TERPENE SYNTHASE"/>
    <property type="match status" value="1"/>
</dbReference>
<gene>
    <name evidence="9" type="ORF">KDL01_05695</name>
</gene>
<evidence type="ECO:0000256" key="2">
    <source>
        <dbReference type="ARBA" id="ARBA00022617"/>
    </source>
</evidence>
<dbReference type="InterPro" id="IPR002401">
    <property type="entry name" value="Cyt_P450_E_grp-I"/>
</dbReference>
<proteinExistence type="inferred from homology"/>
<reference evidence="9" key="1">
    <citation type="submission" date="2021-04" db="EMBL/GenBank/DDBJ databases">
        <title>Genome based classification of Actinospica acidithermotolerans sp. nov., an actinobacterium isolated from an Indonesian hot spring.</title>
        <authorList>
            <person name="Kusuma A.B."/>
            <person name="Putra K.E."/>
            <person name="Nafisah S."/>
            <person name="Loh J."/>
            <person name="Nouioui I."/>
            <person name="Goodfellow M."/>
        </authorList>
    </citation>
    <scope>NUCLEOTIDE SEQUENCE</scope>
    <source>
        <strain evidence="9">CSCA 57</strain>
    </source>
</reference>
<evidence type="ECO:0000256" key="8">
    <source>
        <dbReference type="RuleBase" id="RU000461"/>
    </source>
</evidence>
<dbReference type="InterPro" id="IPR050196">
    <property type="entry name" value="Cytochrome_P450_Monoox"/>
</dbReference>
<comment type="cofactor">
    <cofactor evidence="7">
        <name>heme</name>
        <dbReference type="ChEBI" id="CHEBI:30413"/>
    </cofactor>
</comment>
<dbReference type="AlphaFoldDB" id="A0A941ELV4"/>
<dbReference type="PRINTS" id="PR00385">
    <property type="entry name" value="P450"/>
</dbReference>
<comment type="caution">
    <text evidence="9">The sequence shown here is derived from an EMBL/GenBank/DDBJ whole genome shotgun (WGS) entry which is preliminary data.</text>
</comment>
<dbReference type="RefSeq" id="WP_212527270.1">
    <property type="nucleotide sequence ID" value="NZ_JAGSOG010000016.1"/>
</dbReference>
<dbReference type="Pfam" id="PF00067">
    <property type="entry name" value="p450"/>
    <property type="match status" value="1"/>
</dbReference>
<evidence type="ECO:0000313" key="9">
    <source>
        <dbReference type="EMBL" id="MBR7832743.1"/>
    </source>
</evidence>
<evidence type="ECO:0000256" key="7">
    <source>
        <dbReference type="PIRSR" id="PIRSR602401-1"/>
    </source>
</evidence>
<keyword evidence="10" id="KW-1185">Reference proteome</keyword>
<dbReference type="Gene3D" id="1.10.630.10">
    <property type="entry name" value="Cytochrome P450"/>
    <property type="match status" value="1"/>
</dbReference>
<evidence type="ECO:0000256" key="4">
    <source>
        <dbReference type="ARBA" id="ARBA00023002"/>
    </source>
</evidence>
<protein>
    <submittedName>
        <fullName evidence="9">Cytochrome P450</fullName>
    </submittedName>
</protein>
<evidence type="ECO:0000256" key="3">
    <source>
        <dbReference type="ARBA" id="ARBA00022723"/>
    </source>
</evidence>
<keyword evidence="6 8" id="KW-0503">Monooxygenase</keyword>
<keyword evidence="5 7" id="KW-0408">Iron</keyword>
<evidence type="ECO:0000313" key="10">
    <source>
        <dbReference type="Proteomes" id="UP000675781"/>
    </source>
</evidence>
<dbReference type="PROSITE" id="PS00086">
    <property type="entry name" value="CYTOCHROME_P450"/>
    <property type="match status" value="1"/>
</dbReference>
<feature type="binding site" description="axial binding residue" evidence="7">
    <location>
        <position position="423"/>
    </location>
    <ligand>
        <name>heme</name>
        <dbReference type="ChEBI" id="CHEBI:30413"/>
    </ligand>
    <ligandPart>
        <name>Fe</name>
        <dbReference type="ChEBI" id="CHEBI:18248"/>
    </ligandPart>
</feature>
<dbReference type="SUPFAM" id="SSF48264">
    <property type="entry name" value="Cytochrome P450"/>
    <property type="match status" value="1"/>
</dbReference>
<sequence>MTDHTTLSAAECGAPEEQVDVPAPLLPGAWPLLGHAPALLRDPLALLVRAGRAAPLTRVRLGPAAAYVVTGPDLVHQVLVTDAAGYDKGFQFDVLRRLIGDGVGTSRGAKHRRNKRMLRPAFDRTASRGHAVDMTPQIEHFLGAQWDPASAPRGHAAPDGARTVDAAVDMRVLSMRLITRSMSGSEFAADEVMRALPGLLSGIGRRALLPIRALDLVPTPGNRRFDHSLRRVHAVADDMVARERARAARQGSPGSAGLLAALLAAVDEEGAGMTDAQAHDEIMTLLLAGTETTAGVLAWCLHVLARDSELQQRLRLEIAEVTGGKRLEPADLRGLELAERVVKEVLRLYPPGWLVGRRAVQETRLGATRIPAGSQVLVNFYALQRDPGAFPDPDAFDPDRWKSMDMAAAGPYYLPFGSGPRVCLGESYGMAEIFCTLCAILAGYRIEPVPGTVVRPVARTTLHPDTVPLRVTRISGP</sequence>
<keyword evidence="2 7" id="KW-0349">Heme</keyword>
<dbReference type="PRINTS" id="PR00463">
    <property type="entry name" value="EP450I"/>
</dbReference>